<feature type="signal peptide" evidence="1">
    <location>
        <begin position="1"/>
        <end position="29"/>
    </location>
</feature>
<evidence type="ECO:0000313" key="2">
    <source>
        <dbReference type="EMBL" id="QUE50112.1"/>
    </source>
</evidence>
<keyword evidence="1" id="KW-0732">Signal</keyword>
<dbReference type="AlphaFoldDB" id="A0A975G699"/>
<dbReference type="PANTHER" id="PTHR33321:SF12">
    <property type="entry name" value="PLANT BASIC SECRETORY PROTEIN (BSP) FAMILY PROTEIN"/>
    <property type="match status" value="1"/>
</dbReference>
<sequence length="460" mass="49917">MNHLHTIVTLPFGRLTAACLIAAASSALAADPAPEIKVTTGRSATDAAFKIGGIPGIATNDAATKASLKIVSGNADPNCGVLDVIRDGRGPNDEDAPGNNFFFSGPGGRLTMDLGSVIDVKNVASFSWHPGPRAGQVYKLYGADGAAAGFQTEPGQGVDPATVGWKFITEVDTHDKGTGQQAVSIATASGAPLGKFRHLLFDIRANADPSGHGNTFFSEIDVIDANGPEPKYYERVVSTYHSKDGKYHFILDATEAPDLAKWCEEKLMPVMEEWYPKIIGMIPVDGYTPTDTIRFTLKNATTLPGHAQGVPGYATGNSITLNATFMRQNATGEAIGCAVHEIVHIVQFGNMGRTNIPRPPTWFTEGLADYIRWFLYEPQSKGAEITKGNVRNAKYSDSYRVTANFLDWVVRTYDKDLIRKMNVVTHTGYSEDLWKQWTGKTLEELNAEWKAGNLKRLGME</sequence>
<proteinExistence type="predicted"/>
<organism evidence="2 3">
    <name type="scientific">Luteolibacter ambystomatis</name>
    <dbReference type="NCBI Taxonomy" id="2824561"/>
    <lineage>
        <taxon>Bacteria</taxon>
        <taxon>Pseudomonadati</taxon>
        <taxon>Verrucomicrobiota</taxon>
        <taxon>Verrucomicrobiia</taxon>
        <taxon>Verrucomicrobiales</taxon>
        <taxon>Verrucomicrobiaceae</taxon>
        <taxon>Luteolibacter</taxon>
    </lineage>
</organism>
<evidence type="ECO:0000256" key="1">
    <source>
        <dbReference type="SAM" id="SignalP"/>
    </source>
</evidence>
<evidence type="ECO:0008006" key="4">
    <source>
        <dbReference type="Google" id="ProtNLM"/>
    </source>
</evidence>
<reference evidence="2" key="1">
    <citation type="submission" date="2021-04" db="EMBL/GenBank/DDBJ databases">
        <title>Luteolibacter sp. 32A isolated from the skin of an Anderson's salamander (Ambystoma andersonii).</title>
        <authorList>
            <person name="Spergser J."/>
            <person name="Busse H.-J."/>
        </authorList>
    </citation>
    <scope>NUCLEOTIDE SEQUENCE</scope>
    <source>
        <strain evidence="2">32A</strain>
    </source>
</reference>
<name>A0A975G699_9BACT</name>
<dbReference type="EMBL" id="CP073100">
    <property type="protein sequence ID" value="QUE50112.1"/>
    <property type="molecule type" value="Genomic_DNA"/>
</dbReference>
<protein>
    <recommendedName>
        <fullName evidence="4">Plant Basic Secretory Protein</fullName>
    </recommendedName>
</protein>
<accession>A0A975G699</accession>
<keyword evidence="3" id="KW-1185">Reference proteome</keyword>
<dbReference type="InterPro" id="IPR007541">
    <property type="entry name" value="Uncharacterised_BSP"/>
</dbReference>
<dbReference type="KEGG" id="lamb:KBB96_14700"/>
<dbReference type="PANTHER" id="PTHR33321">
    <property type="match status" value="1"/>
</dbReference>
<evidence type="ECO:0000313" key="3">
    <source>
        <dbReference type="Proteomes" id="UP000676169"/>
    </source>
</evidence>
<gene>
    <name evidence="2" type="ORF">KBB96_14700</name>
</gene>
<dbReference type="Proteomes" id="UP000676169">
    <property type="component" value="Chromosome"/>
</dbReference>
<dbReference type="RefSeq" id="WP_211630201.1">
    <property type="nucleotide sequence ID" value="NZ_CP073100.1"/>
</dbReference>
<feature type="chain" id="PRO_5037745030" description="Plant Basic Secretory Protein" evidence="1">
    <location>
        <begin position="30"/>
        <end position="460"/>
    </location>
</feature>
<dbReference type="Pfam" id="PF04450">
    <property type="entry name" value="BSP"/>
    <property type="match status" value="1"/>
</dbReference>